<dbReference type="NCBIfam" id="TIGR00046">
    <property type="entry name" value="RsmE family RNA methyltransferase"/>
    <property type="match status" value="1"/>
</dbReference>
<dbReference type="SUPFAM" id="SSF88697">
    <property type="entry name" value="PUA domain-like"/>
    <property type="match status" value="1"/>
</dbReference>
<evidence type="ECO:0000256" key="10">
    <source>
        <dbReference type="ARBA" id="ARBA00047944"/>
    </source>
</evidence>
<dbReference type="Gene3D" id="3.40.1280.10">
    <property type="match status" value="1"/>
</dbReference>
<dbReference type="PANTHER" id="PTHR30027">
    <property type="entry name" value="RIBOSOMAL RNA SMALL SUBUNIT METHYLTRANSFERASE E"/>
    <property type="match status" value="1"/>
</dbReference>
<evidence type="ECO:0000313" key="13">
    <source>
        <dbReference type="EMBL" id="SVB19147.1"/>
    </source>
</evidence>
<dbReference type="Pfam" id="PF04452">
    <property type="entry name" value="Methyltrans_RNA"/>
    <property type="match status" value="1"/>
</dbReference>
<feature type="domain" description="Ribosomal RNA small subunit methyltransferase E methyltransferase" evidence="11">
    <location>
        <begin position="74"/>
        <end position="240"/>
    </location>
</feature>
<evidence type="ECO:0000259" key="11">
    <source>
        <dbReference type="Pfam" id="PF04452"/>
    </source>
</evidence>
<accession>A0A382C133</accession>
<dbReference type="PANTHER" id="PTHR30027:SF3">
    <property type="entry name" value="16S RRNA (URACIL(1498)-N(3))-METHYLTRANSFERASE"/>
    <property type="match status" value="1"/>
</dbReference>
<dbReference type="SUPFAM" id="SSF75217">
    <property type="entry name" value="alpha/beta knot"/>
    <property type="match status" value="1"/>
</dbReference>
<keyword evidence="6" id="KW-0489">Methyltransferase</keyword>
<evidence type="ECO:0000256" key="4">
    <source>
        <dbReference type="ARBA" id="ARBA00022490"/>
    </source>
</evidence>
<evidence type="ECO:0000256" key="7">
    <source>
        <dbReference type="ARBA" id="ARBA00022679"/>
    </source>
</evidence>
<evidence type="ECO:0000256" key="6">
    <source>
        <dbReference type="ARBA" id="ARBA00022603"/>
    </source>
</evidence>
<dbReference type="NCBIfam" id="NF008692">
    <property type="entry name" value="PRK11713.1-5"/>
    <property type="match status" value="1"/>
</dbReference>
<comment type="similarity">
    <text evidence="2">Belongs to the RNA methyltransferase RsmE family.</text>
</comment>
<dbReference type="GO" id="GO:0070475">
    <property type="term" value="P:rRNA base methylation"/>
    <property type="evidence" value="ECO:0007669"/>
    <property type="project" value="TreeGrafter"/>
</dbReference>
<dbReference type="AlphaFoldDB" id="A0A382C133"/>
<evidence type="ECO:0000256" key="3">
    <source>
        <dbReference type="ARBA" id="ARBA00012328"/>
    </source>
</evidence>
<dbReference type="InterPro" id="IPR006700">
    <property type="entry name" value="RsmE"/>
</dbReference>
<gene>
    <name evidence="13" type="ORF">METZ01_LOCUS172001</name>
</gene>
<sequence length="246" mass="27508">MHRFFTTPEYISDEKVILRGSDVAHIRTVLRLKKGDRIQVLDGRGNCYTVILTNVGHDTIESSINSKDDANNCEPPLSICLGQGMVKGMGFDSIVRKSVELGVDKVVPVSANRCISKLSREDLPKKIDRWKRIAEEASKQCGRCKVPKIGPKPISVKEFCLLNKNCDLKLIFWEEEVTIRIKDLSDKRKFKSAAILIGPEGGFSAEEVENSKRYGFQSVSLGPRLLRTDTAPIAAISILQNYWGDL</sequence>
<comment type="catalytic activity">
    <reaction evidence="10">
        <text>uridine(1498) in 16S rRNA + S-adenosyl-L-methionine = N(3)-methyluridine(1498) in 16S rRNA + S-adenosyl-L-homocysteine + H(+)</text>
        <dbReference type="Rhea" id="RHEA:42920"/>
        <dbReference type="Rhea" id="RHEA-COMP:10283"/>
        <dbReference type="Rhea" id="RHEA-COMP:10284"/>
        <dbReference type="ChEBI" id="CHEBI:15378"/>
        <dbReference type="ChEBI" id="CHEBI:57856"/>
        <dbReference type="ChEBI" id="CHEBI:59789"/>
        <dbReference type="ChEBI" id="CHEBI:65315"/>
        <dbReference type="ChEBI" id="CHEBI:74502"/>
        <dbReference type="EC" id="2.1.1.193"/>
    </reaction>
</comment>
<evidence type="ECO:0000256" key="1">
    <source>
        <dbReference type="ARBA" id="ARBA00004496"/>
    </source>
</evidence>
<proteinExistence type="inferred from homology"/>
<comment type="subcellular location">
    <subcellularLocation>
        <location evidence="1">Cytoplasm</location>
    </subcellularLocation>
</comment>
<evidence type="ECO:0000256" key="9">
    <source>
        <dbReference type="ARBA" id="ARBA00025699"/>
    </source>
</evidence>
<reference evidence="13" key="1">
    <citation type="submission" date="2018-05" db="EMBL/GenBank/DDBJ databases">
        <authorList>
            <person name="Lanie J.A."/>
            <person name="Ng W.-L."/>
            <person name="Kazmierczak K.M."/>
            <person name="Andrzejewski T.M."/>
            <person name="Davidsen T.M."/>
            <person name="Wayne K.J."/>
            <person name="Tettelin H."/>
            <person name="Glass J.I."/>
            <person name="Rusch D."/>
            <person name="Podicherti R."/>
            <person name="Tsui H.-C.T."/>
            <person name="Winkler M.E."/>
        </authorList>
    </citation>
    <scope>NUCLEOTIDE SEQUENCE</scope>
</reference>
<dbReference type="InterPro" id="IPR046886">
    <property type="entry name" value="RsmE_MTase_dom"/>
</dbReference>
<protein>
    <recommendedName>
        <fullName evidence="3">16S rRNA (uracil(1498)-N(3))-methyltransferase</fullName>
        <ecNumber evidence="3">2.1.1.193</ecNumber>
    </recommendedName>
</protein>
<dbReference type="EC" id="2.1.1.193" evidence="3"/>
<keyword evidence="7" id="KW-0808">Transferase</keyword>
<feature type="domain" description="Ribosomal RNA small subunit methyltransferase E PUA-like" evidence="12">
    <location>
        <begin position="18"/>
        <end position="63"/>
    </location>
</feature>
<evidence type="ECO:0000256" key="8">
    <source>
        <dbReference type="ARBA" id="ARBA00022691"/>
    </source>
</evidence>
<dbReference type="GO" id="GO:0005737">
    <property type="term" value="C:cytoplasm"/>
    <property type="evidence" value="ECO:0007669"/>
    <property type="project" value="UniProtKB-SubCell"/>
</dbReference>
<dbReference type="GO" id="GO:0070042">
    <property type="term" value="F:rRNA (uridine-N3-)-methyltransferase activity"/>
    <property type="evidence" value="ECO:0007669"/>
    <property type="project" value="TreeGrafter"/>
</dbReference>
<evidence type="ECO:0000259" key="12">
    <source>
        <dbReference type="Pfam" id="PF20260"/>
    </source>
</evidence>
<dbReference type="Pfam" id="PF20260">
    <property type="entry name" value="PUA_4"/>
    <property type="match status" value="1"/>
</dbReference>
<comment type="function">
    <text evidence="9">Specifically methylates the N3 position of the uracil ring of uridine 1498 (m3U1498) in 16S rRNA. Acts on the fully assembled 30S ribosomal subunit.</text>
</comment>
<keyword evidence="8" id="KW-0949">S-adenosyl-L-methionine</keyword>
<dbReference type="InterPro" id="IPR015947">
    <property type="entry name" value="PUA-like_sf"/>
</dbReference>
<dbReference type="CDD" id="cd18084">
    <property type="entry name" value="RsmE-like"/>
    <property type="match status" value="1"/>
</dbReference>
<evidence type="ECO:0000256" key="2">
    <source>
        <dbReference type="ARBA" id="ARBA00005528"/>
    </source>
</evidence>
<keyword evidence="5" id="KW-0698">rRNA processing</keyword>
<dbReference type="InterPro" id="IPR046887">
    <property type="entry name" value="RsmE_PUA-like"/>
</dbReference>
<dbReference type="PIRSF" id="PIRSF015601">
    <property type="entry name" value="MTase_slr0722"/>
    <property type="match status" value="1"/>
</dbReference>
<organism evidence="13">
    <name type="scientific">marine metagenome</name>
    <dbReference type="NCBI Taxonomy" id="408172"/>
    <lineage>
        <taxon>unclassified sequences</taxon>
        <taxon>metagenomes</taxon>
        <taxon>ecological metagenomes</taxon>
    </lineage>
</organism>
<dbReference type="EMBL" id="UINC01032081">
    <property type="protein sequence ID" value="SVB19147.1"/>
    <property type="molecule type" value="Genomic_DNA"/>
</dbReference>
<dbReference type="InterPro" id="IPR029028">
    <property type="entry name" value="Alpha/beta_knot_MTases"/>
</dbReference>
<dbReference type="InterPro" id="IPR029026">
    <property type="entry name" value="tRNA_m1G_MTases_N"/>
</dbReference>
<keyword evidence="4" id="KW-0963">Cytoplasm</keyword>
<name>A0A382C133_9ZZZZ</name>
<evidence type="ECO:0000256" key="5">
    <source>
        <dbReference type="ARBA" id="ARBA00022552"/>
    </source>
</evidence>